<feature type="domain" description="Restriction endonuclease type IV Mrr" evidence="1">
    <location>
        <begin position="56"/>
        <end position="126"/>
    </location>
</feature>
<proteinExistence type="predicted"/>
<dbReference type="RefSeq" id="WP_209888491.1">
    <property type="nucleotide sequence ID" value="NZ_JAGGMR010000001.1"/>
</dbReference>
<protein>
    <recommendedName>
        <fullName evidence="1">Restriction endonuclease type IV Mrr domain-containing protein</fullName>
    </recommendedName>
</protein>
<evidence type="ECO:0000259" key="1">
    <source>
        <dbReference type="Pfam" id="PF04471"/>
    </source>
</evidence>
<dbReference type="EMBL" id="JAGGMR010000001">
    <property type="protein sequence ID" value="MBP2189590.1"/>
    <property type="molecule type" value="Genomic_DNA"/>
</dbReference>
<evidence type="ECO:0000313" key="2">
    <source>
        <dbReference type="EMBL" id="MBP2189590.1"/>
    </source>
</evidence>
<name>A0ABS4QEM7_9NOCA</name>
<comment type="caution">
    <text evidence="2">The sequence shown here is derived from an EMBL/GenBank/DDBJ whole genome shotgun (WGS) entry which is preliminary data.</text>
</comment>
<dbReference type="InterPro" id="IPR007560">
    <property type="entry name" value="Restrct_endonuc_IV_Mrr"/>
</dbReference>
<organism evidence="2 3">
    <name type="scientific">Nocardia goodfellowii</name>
    <dbReference type="NCBI Taxonomy" id="882446"/>
    <lineage>
        <taxon>Bacteria</taxon>
        <taxon>Bacillati</taxon>
        <taxon>Actinomycetota</taxon>
        <taxon>Actinomycetes</taxon>
        <taxon>Mycobacteriales</taxon>
        <taxon>Nocardiaceae</taxon>
        <taxon>Nocardia</taxon>
    </lineage>
</organism>
<gene>
    <name evidence="2" type="ORF">BJ987_002491</name>
</gene>
<keyword evidence="3" id="KW-1185">Reference proteome</keyword>
<dbReference type="Pfam" id="PF04471">
    <property type="entry name" value="Mrr_cat"/>
    <property type="match status" value="1"/>
</dbReference>
<reference evidence="2 3" key="1">
    <citation type="submission" date="2021-03" db="EMBL/GenBank/DDBJ databases">
        <title>Sequencing the genomes of 1000 actinobacteria strains.</title>
        <authorList>
            <person name="Klenk H.-P."/>
        </authorList>
    </citation>
    <scope>NUCLEOTIDE SEQUENCE [LARGE SCALE GENOMIC DNA]</scope>
    <source>
        <strain evidence="2 3">DSM 45516</strain>
    </source>
</reference>
<dbReference type="Proteomes" id="UP001519325">
    <property type="component" value="Unassembled WGS sequence"/>
</dbReference>
<sequence length="178" mass="19295">MSDLDPLVVQAFLHTARTAADTDSQGKAYEELTAYLFGLVPGCLTDRNLMSFFKTEQIDVAVANNKHNDGLYALPHVFLIECKNWSSPVDSSTLGYFINILRSRKVEVGILIAANGITGDPIALTNAHALGVSAIADGIKMLIITTEDIAKLTCVTELVEIILRRFLRAYARGGLGTP</sequence>
<evidence type="ECO:0000313" key="3">
    <source>
        <dbReference type="Proteomes" id="UP001519325"/>
    </source>
</evidence>
<accession>A0ABS4QEM7</accession>